<evidence type="ECO:0000313" key="1">
    <source>
        <dbReference type="EMBL" id="MBP2355911.1"/>
    </source>
</evidence>
<protein>
    <submittedName>
        <fullName evidence="1">Uncharacterized protein</fullName>
    </submittedName>
</protein>
<evidence type="ECO:0000313" key="2">
    <source>
        <dbReference type="Proteomes" id="UP000755585"/>
    </source>
</evidence>
<accession>A0ABS4UWA7</accession>
<proteinExistence type="predicted"/>
<dbReference type="EMBL" id="JAGINT010000002">
    <property type="protein sequence ID" value="MBP2355911.1"/>
    <property type="molecule type" value="Genomic_DNA"/>
</dbReference>
<name>A0ABS4UWA7_9ACTN</name>
<dbReference type="Proteomes" id="UP000755585">
    <property type="component" value="Unassembled WGS sequence"/>
</dbReference>
<organism evidence="1 2">
    <name type="scientific">Kribbella aluminosa</name>
    <dbReference type="NCBI Taxonomy" id="416017"/>
    <lineage>
        <taxon>Bacteria</taxon>
        <taxon>Bacillati</taxon>
        <taxon>Actinomycetota</taxon>
        <taxon>Actinomycetes</taxon>
        <taxon>Propionibacteriales</taxon>
        <taxon>Kribbellaceae</taxon>
        <taxon>Kribbella</taxon>
    </lineage>
</organism>
<sequence>MFVDHAAVAALTPGYARSATSTPDRLVAILAIRQARSLASLPELTNTHVSSPSGIVATSRSASATACGCR</sequence>
<gene>
    <name evidence="1" type="ORF">JOF29_007021</name>
</gene>
<reference evidence="1 2" key="1">
    <citation type="submission" date="2021-03" db="EMBL/GenBank/DDBJ databases">
        <title>Sequencing the genomes of 1000 actinobacteria strains.</title>
        <authorList>
            <person name="Klenk H.-P."/>
        </authorList>
    </citation>
    <scope>NUCLEOTIDE SEQUENCE [LARGE SCALE GENOMIC DNA]</scope>
    <source>
        <strain evidence="1 2">DSM 18824</strain>
    </source>
</reference>
<keyword evidence="2" id="KW-1185">Reference proteome</keyword>
<comment type="caution">
    <text evidence="1">The sequence shown here is derived from an EMBL/GenBank/DDBJ whole genome shotgun (WGS) entry which is preliminary data.</text>
</comment>